<name>A0A4R6U490_9BACI</name>
<protein>
    <submittedName>
        <fullName evidence="1">YolD-like protein</fullName>
    </submittedName>
</protein>
<dbReference type="EMBL" id="SNYJ01000008">
    <property type="protein sequence ID" value="TDQ39255.1"/>
    <property type="molecule type" value="Genomic_DNA"/>
</dbReference>
<dbReference type="AlphaFoldDB" id="A0A4R6U490"/>
<reference evidence="1 2" key="1">
    <citation type="submission" date="2019-03" db="EMBL/GenBank/DDBJ databases">
        <title>Genomic Encyclopedia of Type Strains, Phase IV (KMG-IV): sequencing the most valuable type-strain genomes for metagenomic binning, comparative biology and taxonomic classification.</title>
        <authorList>
            <person name="Goeker M."/>
        </authorList>
    </citation>
    <scope>NUCLEOTIDE SEQUENCE [LARGE SCALE GENOMIC DNA]</scope>
    <source>
        <strain evidence="1 2">DSM 28697</strain>
    </source>
</reference>
<comment type="caution">
    <text evidence="1">The sequence shown here is derived from an EMBL/GenBank/DDBJ whole genome shotgun (WGS) entry which is preliminary data.</text>
</comment>
<dbReference type="RefSeq" id="WP_133580678.1">
    <property type="nucleotide sequence ID" value="NZ_SNYJ01000008.1"/>
</dbReference>
<proteinExistence type="predicted"/>
<keyword evidence="2" id="KW-1185">Reference proteome</keyword>
<organism evidence="1 2">
    <name type="scientific">Aureibacillus halotolerans</name>
    <dbReference type="NCBI Taxonomy" id="1508390"/>
    <lineage>
        <taxon>Bacteria</taxon>
        <taxon>Bacillati</taxon>
        <taxon>Bacillota</taxon>
        <taxon>Bacilli</taxon>
        <taxon>Bacillales</taxon>
        <taxon>Bacillaceae</taxon>
        <taxon>Aureibacillus</taxon>
    </lineage>
</organism>
<gene>
    <name evidence="1" type="ORF">EV213_108207</name>
</gene>
<accession>A0A4R6U490</accession>
<sequence>MAKRDPREYANFGHILWDKNFILPEQRNDLRKHYNEVRRQPRPNIVDELAQEHYELLRHAAKEKYVLHARHWTAEDGQYHEVTGVPKNICDTFMTVDIDHTYVTISYITHLTKV</sequence>
<evidence type="ECO:0000313" key="2">
    <source>
        <dbReference type="Proteomes" id="UP000295632"/>
    </source>
</evidence>
<dbReference type="Proteomes" id="UP000295632">
    <property type="component" value="Unassembled WGS sequence"/>
</dbReference>
<evidence type="ECO:0000313" key="1">
    <source>
        <dbReference type="EMBL" id="TDQ39255.1"/>
    </source>
</evidence>